<dbReference type="PROSITE" id="PS50109">
    <property type="entry name" value="HIS_KIN"/>
    <property type="match status" value="1"/>
</dbReference>
<keyword evidence="15" id="KW-0732">Signal</keyword>
<dbReference type="InterPro" id="IPR005467">
    <property type="entry name" value="His_kinase_dom"/>
</dbReference>
<dbReference type="SUPFAM" id="SSF55874">
    <property type="entry name" value="ATPase domain of HSP90 chaperone/DNA topoisomerase II/histidine kinase"/>
    <property type="match status" value="1"/>
</dbReference>
<dbReference type="CDD" id="cd00082">
    <property type="entry name" value="HisKA"/>
    <property type="match status" value="1"/>
</dbReference>
<dbReference type="InterPro" id="IPR036097">
    <property type="entry name" value="HisK_dim/P_sf"/>
</dbReference>
<dbReference type="Pfam" id="PF02518">
    <property type="entry name" value="HATPase_c"/>
    <property type="match status" value="1"/>
</dbReference>
<keyword evidence="5" id="KW-0547">Nucleotide-binding</keyword>
<feature type="signal peptide" evidence="15">
    <location>
        <begin position="1"/>
        <end position="22"/>
    </location>
</feature>
<feature type="domain" description="Response regulatory" evidence="18">
    <location>
        <begin position="753"/>
        <end position="868"/>
    </location>
</feature>
<evidence type="ECO:0000313" key="20">
    <source>
        <dbReference type="Proteomes" id="UP000598820"/>
    </source>
</evidence>
<evidence type="ECO:0000259" key="17">
    <source>
        <dbReference type="PROSITE" id="PS50109"/>
    </source>
</evidence>
<dbReference type="Pfam" id="PF00512">
    <property type="entry name" value="HisKA"/>
    <property type="match status" value="1"/>
</dbReference>
<keyword evidence="13" id="KW-0802">TPR repeat</keyword>
<feature type="domain" description="HTH araC/xylS-type" evidence="16">
    <location>
        <begin position="900"/>
        <end position="999"/>
    </location>
</feature>
<dbReference type="FunFam" id="1.10.287.130:FF:000045">
    <property type="entry name" value="Two-component system sensor histidine kinase/response regulator"/>
    <property type="match status" value="1"/>
</dbReference>
<dbReference type="Gene3D" id="1.10.287.130">
    <property type="match status" value="1"/>
</dbReference>
<evidence type="ECO:0000256" key="8">
    <source>
        <dbReference type="ARBA" id="ARBA00023012"/>
    </source>
</evidence>
<dbReference type="Pfam" id="PF13424">
    <property type="entry name" value="TPR_12"/>
    <property type="match status" value="2"/>
</dbReference>
<dbReference type="InterPro" id="IPR009057">
    <property type="entry name" value="Homeodomain-like_sf"/>
</dbReference>
<evidence type="ECO:0000256" key="11">
    <source>
        <dbReference type="ARBA" id="ARBA00023163"/>
    </source>
</evidence>
<feature type="coiled-coil region" evidence="14">
    <location>
        <begin position="357"/>
        <end position="386"/>
    </location>
</feature>
<dbReference type="CDD" id="cd00075">
    <property type="entry name" value="HATPase"/>
    <property type="match status" value="1"/>
</dbReference>
<dbReference type="RefSeq" id="WP_190885401.1">
    <property type="nucleotide sequence ID" value="NZ_JACWZY010000002.1"/>
</dbReference>
<dbReference type="InterPro" id="IPR003594">
    <property type="entry name" value="HATPase_dom"/>
</dbReference>
<dbReference type="PANTHER" id="PTHR43547:SF2">
    <property type="entry name" value="HYBRID SIGNAL TRANSDUCTION HISTIDINE KINASE C"/>
    <property type="match status" value="1"/>
</dbReference>
<keyword evidence="4" id="KW-0808">Transferase</keyword>
<feature type="domain" description="Histidine kinase" evidence="17">
    <location>
        <begin position="494"/>
        <end position="710"/>
    </location>
</feature>
<feature type="modified residue" description="4-aspartylphosphate" evidence="12">
    <location>
        <position position="801"/>
    </location>
</feature>
<dbReference type="Gene3D" id="3.40.50.2300">
    <property type="match status" value="1"/>
</dbReference>
<keyword evidence="11" id="KW-0804">Transcription</keyword>
<keyword evidence="6" id="KW-0418">Kinase</keyword>
<evidence type="ECO:0000256" key="4">
    <source>
        <dbReference type="ARBA" id="ARBA00022679"/>
    </source>
</evidence>
<comment type="catalytic activity">
    <reaction evidence="1">
        <text>ATP + protein L-histidine = ADP + protein N-phospho-L-histidine.</text>
        <dbReference type="EC" id="2.7.13.3"/>
    </reaction>
</comment>
<dbReference type="Gene3D" id="1.10.10.60">
    <property type="entry name" value="Homeodomain-like"/>
    <property type="match status" value="1"/>
</dbReference>
<dbReference type="InterPro" id="IPR019734">
    <property type="entry name" value="TPR_rpt"/>
</dbReference>
<accession>A0A926XX74</accession>
<name>A0A926XX74_9BACT</name>
<dbReference type="AlphaFoldDB" id="A0A926XX74"/>
<dbReference type="Pfam" id="PF00072">
    <property type="entry name" value="Response_reg"/>
    <property type="match status" value="1"/>
</dbReference>
<feature type="repeat" description="TPR" evidence="13">
    <location>
        <begin position="163"/>
        <end position="196"/>
    </location>
</feature>
<evidence type="ECO:0000256" key="14">
    <source>
        <dbReference type="SAM" id="Coils"/>
    </source>
</evidence>
<dbReference type="SMART" id="SM00448">
    <property type="entry name" value="REC"/>
    <property type="match status" value="1"/>
</dbReference>
<dbReference type="InterPro" id="IPR036890">
    <property type="entry name" value="HATPase_C_sf"/>
</dbReference>
<evidence type="ECO:0000256" key="5">
    <source>
        <dbReference type="ARBA" id="ARBA00022741"/>
    </source>
</evidence>
<organism evidence="19 20">
    <name type="scientific">Spirosoma profusum</name>
    <dbReference type="NCBI Taxonomy" id="2771354"/>
    <lineage>
        <taxon>Bacteria</taxon>
        <taxon>Pseudomonadati</taxon>
        <taxon>Bacteroidota</taxon>
        <taxon>Cytophagia</taxon>
        <taxon>Cytophagales</taxon>
        <taxon>Cytophagaceae</taxon>
        <taxon>Spirosoma</taxon>
    </lineage>
</organism>
<dbReference type="SUPFAM" id="SSF52172">
    <property type="entry name" value="CheY-like"/>
    <property type="match status" value="1"/>
</dbReference>
<keyword evidence="8" id="KW-0902">Two-component regulatory system</keyword>
<proteinExistence type="predicted"/>
<dbReference type="PANTHER" id="PTHR43547">
    <property type="entry name" value="TWO-COMPONENT HISTIDINE KINASE"/>
    <property type="match status" value="1"/>
</dbReference>
<dbReference type="GO" id="GO:0000155">
    <property type="term" value="F:phosphorelay sensor kinase activity"/>
    <property type="evidence" value="ECO:0007669"/>
    <property type="project" value="InterPro"/>
</dbReference>
<dbReference type="GO" id="GO:0005524">
    <property type="term" value="F:ATP binding"/>
    <property type="evidence" value="ECO:0007669"/>
    <property type="project" value="UniProtKB-KW"/>
</dbReference>
<dbReference type="PROSITE" id="PS00041">
    <property type="entry name" value="HTH_ARAC_FAMILY_1"/>
    <property type="match status" value="1"/>
</dbReference>
<dbReference type="SMART" id="SM00387">
    <property type="entry name" value="HATPase_c"/>
    <property type="match status" value="1"/>
</dbReference>
<dbReference type="GO" id="GO:0003700">
    <property type="term" value="F:DNA-binding transcription factor activity"/>
    <property type="evidence" value="ECO:0007669"/>
    <property type="project" value="InterPro"/>
</dbReference>
<dbReference type="InterPro" id="IPR001789">
    <property type="entry name" value="Sig_transdc_resp-reg_receiver"/>
</dbReference>
<dbReference type="PROSITE" id="PS01124">
    <property type="entry name" value="HTH_ARAC_FAMILY_2"/>
    <property type="match status" value="1"/>
</dbReference>
<dbReference type="GO" id="GO:0043565">
    <property type="term" value="F:sequence-specific DNA binding"/>
    <property type="evidence" value="ECO:0007669"/>
    <property type="project" value="InterPro"/>
</dbReference>
<keyword evidence="9" id="KW-0805">Transcription regulation</keyword>
<dbReference type="Gene3D" id="3.30.565.10">
    <property type="entry name" value="Histidine kinase-like ATPase, C-terminal domain"/>
    <property type="match status" value="1"/>
</dbReference>
<gene>
    <name evidence="19" type="ORF">IC229_02765</name>
</gene>
<dbReference type="SMART" id="SM00028">
    <property type="entry name" value="TPR"/>
    <property type="match status" value="7"/>
</dbReference>
<dbReference type="Pfam" id="PF12833">
    <property type="entry name" value="HTH_18"/>
    <property type="match status" value="1"/>
</dbReference>
<dbReference type="Proteomes" id="UP000598820">
    <property type="component" value="Unassembled WGS sequence"/>
</dbReference>
<keyword evidence="20" id="KW-1185">Reference proteome</keyword>
<protein>
    <recommendedName>
        <fullName evidence="2">histidine kinase</fullName>
        <ecNumber evidence="2">2.7.13.3</ecNumber>
    </recommendedName>
</protein>
<dbReference type="InterPro" id="IPR004358">
    <property type="entry name" value="Sig_transdc_His_kin-like_C"/>
</dbReference>
<dbReference type="SUPFAM" id="SSF48452">
    <property type="entry name" value="TPR-like"/>
    <property type="match status" value="2"/>
</dbReference>
<dbReference type="PROSITE" id="PS50005">
    <property type="entry name" value="TPR"/>
    <property type="match status" value="2"/>
</dbReference>
<feature type="chain" id="PRO_5037588839" description="histidine kinase" evidence="15">
    <location>
        <begin position="23"/>
        <end position="1004"/>
    </location>
</feature>
<evidence type="ECO:0000256" key="1">
    <source>
        <dbReference type="ARBA" id="ARBA00000085"/>
    </source>
</evidence>
<evidence type="ECO:0000256" key="15">
    <source>
        <dbReference type="SAM" id="SignalP"/>
    </source>
</evidence>
<keyword evidence="7" id="KW-0067">ATP-binding</keyword>
<evidence type="ECO:0000256" key="6">
    <source>
        <dbReference type="ARBA" id="ARBA00022777"/>
    </source>
</evidence>
<evidence type="ECO:0000313" key="19">
    <source>
        <dbReference type="EMBL" id="MBD2699542.1"/>
    </source>
</evidence>
<feature type="repeat" description="TPR" evidence="13">
    <location>
        <begin position="123"/>
        <end position="156"/>
    </location>
</feature>
<dbReference type="InterPro" id="IPR003661">
    <property type="entry name" value="HisK_dim/P_dom"/>
</dbReference>
<dbReference type="Gene3D" id="1.25.40.10">
    <property type="entry name" value="Tetratricopeptide repeat domain"/>
    <property type="match status" value="2"/>
</dbReference>
<evidence type="ECO:0000256" key="7">
    <source>
        <dbReference type="ARBA" id="ARBA00022840"/>
    </source>
</evidence>
<dbReference type="PROSITE" id="PS50110">
    <property type="entry name" value="RESPONSE_REGULATORY"/>
    <property type="match status" value="1"/>
</dbReference>
<dbReference type="InterPro" id="IPR011006">
    <property type="entry name" value="CheY-like_superfamily"/>
</dbReference>
<dbReference type="InterPro" id="IPR018062">
    <property type="entry name" value="HTH_AraC-typ_CS"/>
</dbReference>
<evidence type="ECO:0000256" key="3">
    <source>
        <dbReference type="ARBA" id="ARBA00022553"/>
    </source>
</evidence>
<evidence type="ECO:0000256" key="2">
    <source>
        <dbReference type="ARBA" id="ARBA00012438"/>
    </source>
</evidence>
<evidence type="ECO:0000256" key="10">
    <source>
        <dbReference type="ARBA" id="ARBA00023125"/>
    </source>
</evidence>
<dbReference type="EMBL" id="JACWZY010000002">
    <property type="protein sequence ID" value="MBD2699542.1"/>
    <property type="molecule type" value="Genomic_DNA"/>
</dbReference>
<keyword evidence="14" id="KW-0175">Coiled coil</keyword>
<evidence type="ECO:0000259" key="18">
    <source>
        <dbReference type="PROSITE" id="PS50110"/>
    </source>
</evidence>
<sequence length="1004" mass="112539">MIFSKSLLFLLLFLSTGLSAVAQSGKIDSLEHVLRHQVADTNRVKTLAKTAEMYWTSNPPKSKQYAEEAITLGKKLDYALGIGMGYTNLGIYYWSQGKYPEAIGHFKSGILNYEKANYLKGIAGCYNNLGMCSRSAGDFSQAISYYFKALKIYEKLATDKGQAQIYNNIGLVFKHQEKYDQALYYYQQSLRKSTGKDSLNQAGTLDNIGGIYLLKKDYPKATQYLNQSRVLFLKLKEPMGVAICNNDLGKTYMAMNQYARAEMYFQQALLAGQKLGHNTGVLTSLLGLGEVRLKTGRAVESLDFFNKASSLADQSKQQDARLRIYNGLASAYSQTGNFAQAYQFQSKWTVLKDSMFNETSAKKIARVQAEYQAEKKQIEIEGLKKDNEQSAFTRNISIVGLLGILLIAGLVVSRQRLKIRNDRLLVQKSAAIADKNQLLAEQASQLTAANEQLKEQSAEVARTNEQLEKQAVELAQKSEQLQQLDQAKSHFFANISHEFRTPLTLILGTLQDKLNQNPNAPSAEFAVMHRNASRLLELINQLLDLSKLESGRLKLEARPGDMGQFFRIIMSSFGSQAEYRRITFDLSMPETGLYYLFDADKLEKITSNLLSNAFKHTPDGGRIRLLVDTLPETSSIRISVQDSGPGLAIDQLDKVFDRFYQGSRQYSDQQGSGIGLALTKELVELHGGQISVESQLGHGARFVVELPLSQCSAAVIPSADVSIPILIKLSRFTNVAPDDVTPCQAATDTKKPLLLIVEDNPDLRTYIRQHLQNQYRVIERENGRLGLEAAQAEIPDVVISDLMMPEMDGLELCHHLKTDERTSHIPVILLTALATQESKLQGLETGADDYLTKPFDARELLLRVSNLLEMRRRMRERFGREIRLQPNDVNVTSTDEKFLQRIMIVAEAHLSDSLFGPEEFSREVGMSRMQLHRKLTAITGQTTTEFLRTLRLKRAAQLLEAQAGNVSEVAFTVGFEHLSYFAKSFREQFGVSASEYVEQLSVKS</sequence>
<dbReference type="PRINTS" id="PR00344">
    <property type="entry name" value="BCTRLSENSOR"/>
</dbReference>
<reference evidence="19" key="1">
    <citation type="submission" date="2020-09" db="EMBL/GenBank/DDBJ databases">
        <authorList>
            <person name="Kim M.K."/>
        </authorList>
    </citation>
    <scope>NUCLEOTIDE SEQUENCE</scope>
    <source>
        <strain evidence="19">BT702</strain>
    </source>
</reference>
<dbReference type="SUPFAM" id="SSF46689">
    <property type="entry name" value="Homeodomain-like"/>
    <property type="match status" value="1"/>
</dbReference>
<dbReference type="SUPFAM" id="SSF47384">
    <property type="entry name" value="Homodimeric domain of signal transducing histidine kinase"/>
    <property type="match status" value="1"/>
</dbReference>
<comment type="caution">
    <text evidence="19">The sequence shown here is derived from an EMBL/GenBank/DDBJ whole genome shotgun (WGS) entry which is preliminary data.</text>
</comment>
<dbReference type="InterPro" id="IPR011990">
    <property type="entry name" value="TPR-like_helical_dom_sf"/>
</dbReference>
<evidence type="ECO:0000256" key="13">
    <source>
        <dbReference type="PROSITE-ProRule" id="PRU00339"/>
    </source>
</evidence>
<evidence type="ECO:0000259" key="16">
    <source>
        <dbReference type="PROSITE" id="PS01124"/>
    </source>
</evidence>
<dbReference type="EC" id="2.7.13.3" evidence="2"/>
<evidence type="ECO:0000256" key="9">
    <source>
        <dbReference type="ARBA" id="ARBA00023015"/>
    </source>
</evidence>
<dbReference type="InterPro" id="IPR018060">
    <property type="entry name" value="HTH_AraC"/>
</dbReference>
<dbReference type="SMART" id="SM00342">
    <property type="entry name" value="HTH_ARAC"/>
    <property type="match status" value="1"/>
</dbReference>
<dbReference type="SMART" id="SM00388">
    <property type="entry name" value="HisKA"/>
    <property type="match status" value="1"/>
</dbReference>
<evidence type="ECO:0000256" key="12">
    <source>
        <dbReference type="PROSITE-ProRule" id="PRU00169"/>
    </source>
</evidence>
<feature type="coiled-coil region" evidence="14">
    <location>
        <begin position="432"/>
        <end position="487"/>
    </location>
</feature>
<dbReference type="FunFam" id="3.30.565.10:FF:000037">
    <property type="entry name" value="Hybrid sensor histidine kinase/response regulator"/>
    <property type="match status" value="1"/>
</dbReference>
<keyword evidence="10" id="KW-0238">DNA-binding</keyword>
<keyword evidence="3 12" id="KW-0597">Phosphoprotein</keyword>